<name>A0A851GER8_9BACT</name>
<dbReference type="PANTHER" id="PTHR32125:SF4">
    <property type="entry name" value="2-C-METHYL-D-ERYTHRITOL 4-PHOSPHATE CYTIDYLYLTRANSFERASE, CHLOROPLASTIC"/>
    <property type="match status" value="1"/>
</dbReference>
<dbReference type="GO" id="GO:0050518">
    <property type="term" value="F:2-C-methyl-D-erythritol 4-phosphate cytidylyltransferase activity"/>
    <property type="evidence" value="ECO:0007669"/>
    <property type="project" value="UniProtKB-EC"/>
</dbReference>
<dbReference type="FunFam" id="3.90.550.10:FF:000003">
    <property type="entry name" value="2-C-methyl-D-erythritol 4-phosphate cytidylyltransferase"/>
    <property type="match status" value="1"/>
</dbReference>
<dbReference type="InterPro" id="IPR029044">
    <property type="entry name" value="Nucleotide-diphossugar_trans"/>
</dbReference>
<evidence type="ECO:0000313" key="4">
    <source>
        <dbReference type="Proteomes" id="UP000557872"/>
    </source>
</evidence>
<dbReference type="InterPro" id="IPR050088">
    <property type="entry name" value="IspD/TarI_cytidylyltransf_bact"/>
</dbReference>
<dbReference type="EC" id="2.7.7.60" evidence="3"/>
<dbReference type="EMBL" id="JACBAZ010000001">
    <property type="protein sequence ID" value="NWK54221.1"/>
    <property type="molecule type" value="Genomic_DNA"/>
</dbReference>
<dbReference type="SUPFAM" id="SSF53448">
    <property type="entry name" value="Nucleotide-diphospho-sugar transferases"/>
    <property type="match status" value="1"/>
</dbReference>
<proteinExistence type="predicted"/>
<gene>
    <name evidence="3" type="primary">ispD</name>
    <name evidence="3" type="ORF">HW115_01255</name>
</gene>
<dbReference type="RefSeq" id="WP_178930762.1">
    <property type="nucleotide sequence ID" value="NZ_JACBAZ010000001.1"/>
</dbReference>
<dbReference type="Proteomes" id="UP000557872">
    <property type="component" value="Unassembled WGS sequence"/>
</dbReference>
<dbReference type="InterPro" id="IPR034683">
    <property type="entry name" value="IspD/TarI"/>
</dbReference>
<dbReference type="CDD" id="cd02516">
    <property type="entry name" value="CDP-ME_synthetase"/>
    <property type="match status" value="1"/>
</dbReference>
<evidence type="ECO:0000256" key="1">
    <source>
        <dbReference type="ARBA" id="ARBA00022679"/>
    </source>
</evidence>
<comment type="caution">
    <text evidence="3">The sequence shown here is derived from an EMBL/GenBank/DDBJ whole genome shotgun (WGS) entry which is preliminary data.</text>
</comment>
<reference evidence="3 4" key="1">
    <citation type="submission" date="2020-07" db="EMBL/GenBank/DDBJ databases">
        <title>Roseicoccus Jingziensis gen. nov., sp. nov., isolated from coastal seawater.</title>
        <authorList>
            <person name="Feng X."/>
        </authorList>
    </citation>
    <scope>NUCLEOTIDE SEQUENCE [LARGE SCALE GENOMIC DNA]</scope>
    <source>
        <strain evidence="3 4">N1E253</strain>
    </source>
</reference>
<keyword evidence="2 3" id="KW-0548">Nucleotidyltransferase</keyword>
<keyword evidence="4" id="KW-1185">Reference proteome</keyword>
<dbReference type="NCBIfam" id="TIGR00453">
    <property type="entry name" value="ispD"/>
    <property type="match status" value="1"/>
</dbReference>
<dbReference type="Pfam" id="PF01128">
    <property type="entry name" value="IspD"/>
    <property type="match status" value="1"/>
</dbReference>
<protein>
    <submittedName>
        <fullName evidence="3">2-C-methyl-D-erythritol 4-phosphate cytidylyltransferase</fullName>
        <ecNumber evidence="3">2.7.7.60</ecNumber>
    </submittedName>
</protein>
<organism evidence="3 4">
    <name type="scientific">Oceaniferula marina</name>
    <dbReference type="NCBI Taxonomy" id="2748318"/>
    <lineage>
        <taxon>Bacteria</taxon>
        <taxon>Pseudomonadati</taxon>
        <taxon>Verrucomicrobiota</taxon>
        <taxon>Verrucomicrobiia</taxon>
        <taxon>Verrucomicrobiales</taxon>
        <taxon>Verrucomicrobiaceae</taxon>
        <taxon>Oceaniferula</taxon>
    </lineage>
</organism>
<sequence length="223" mass="24445">MKLAAIIVAAGSSRRMGFDKLLATLGSKAVLEHSIQAFLSCEDVEEIVVVCPKERFDALDLESLTSSGKKIRRVNGGRDRHDSVAAGLSLLEDNADIDYIAVHDGARPLIANSQISIVFHDAQIYRCSASARQVTETVKRANAEDVVIEAVDREQLWLMETPQIFQADLLKEAYQHVLSQGARVTDEVSALELIGCSTHLVPNPGPNPKITYPHDIVQAEKFL</sequence>
<dbReference type="PANTHER" id="PTHR32125">
    <property type="entry name" value="2-C-METHYL-D-ERYTHRITOL 4-PHOSPHATE CYTIDYLYLTRANSFERASE, CHLOROPLASTIC"/>
    <property type="match status" value="1"/>
</dbReference>
<dbReference type="AlphaFoldDB" id="A0A851GER8"/>
<evidence type="ECO:0000256" key="2">
    <source>
        <dbReference type="ARBA" id="ARBA00022695"/>
    </source>
</evidence>
<evidence type="ECO:0000313" key="3">
    <source>
        <dbReference type="EMBL" id="NWK54221.1"/>
    </source>
</evidence>
<dbReference type="GO" id="GO:0008299">
    <property type="term" value="P:isoprenoid biosynthetic process"/>
    <property type="evidence" value="ECO:0007669"/>
    <property type="project" value="InterPro"/>
</dbReference>
<accession>A0A851GER8</accession>
<dbReference type="Gene3D" id="3.90.550.10">
    <property type="entry name" value="Spore Coat Polysaccharide Biosynthesis Protein SpsA, Chain A"/>
    <property type="match status" value="1"/>
</dbReference>
<keyword evidence="1 3" id="KW-0808">Transferase</keyword>
<dbReference type="InterPro" id="IPR001228">
    <property type="entry name" value="IspD"/>
</dbReference>